<feature type="compositionally biased region" description="Low complexity" evidence="1">
    <location>
        <begin position="63"/>
        <end position="75"/>
    </location>
</feature>
<comment type="caution">
    <text evidence="2">The sequence shown here is derived from an EMBL/GenBank/DDBJ whole genome shotgun (WGS) entry which is preliminary data.</text>
</comment>
<feature type="region of interest" description="Disordered" evidence="1">
    <location>
        <begin position="298"/>
        <end position="329"/>
    </location>
</feature>
<dbReference type="Proteomes" id="UP000477750">
    <property type="component" value="Unassembled WGS sequence"/>
</dbReference>
<protein>
    <submittedName>
        <fullName evidence="2">Uncharacterized protein</fullName>
    </submittedName>
</protein>
<gene>
    <name evidence="2" type="ORF">GFD30_03405</name>
</gene>
<reference evidence="2 3" key="1">
    <citation type="submission" date="2019-10" db="EMBL/GenBank/DDBJ databases">
        <title>Glycomyces albidus sp. nov., a novel actinomycete isolated from rhizosphere soil of wheat (Triticum aestivum L.).</title>
        <authorList>
            <person name="Qian L."/>
        </authorList>
    </citation>
    <scope>NUCLEOTIDE SEQUENCE [LARGE SCALE GENOMIC DNA]</scope>
    <source>
        <strain evidence="2 3">NEAU-7082</strain>
    </source>
</reference>
<sequence>MDERFEQRSPEDLPANAKREHQMIPFPPQGLPQVPEDAASEAITEPSLPGERELLVDESGETSYSNSPQSSAPSAFDIGPASYPTPETDDDAEPEPQDSFEGGDQPGTTFNTDIHGDVDKLVQAGTYEHKEYHQHGERLRITDITVDDLEGNNRNRFVKPDSVVTIESELFMGERQVALLAIEEGGRNTTARFLVSAGNQKPRRIHPPAELVIEPWQLKKYDKSAFLLDLSDIEIEEPERLLENLSGLHEDLRTQESFLVVVFGETDLETALCEQFGVIGIARPDPYEILSNHLVGSTSATEGNEDGVGTAENSATSESAPSSEKKKSGYAGAPAEWVTFARNRGLLDRKPPAEALRLRKAINEALDHWNSLTPAGQASLKEEFKERRHIPWSSGDRAYAEQLVLDRFQAWVAELDLWNHDNQRKPRLRAFQLAAAVVPTGDPIRIRTEATALLQTITRLKLLEAGLDEEGISDPALGEPVWSGPGTRLLARDSLAELRDGKVVFTRPGFAEAVVRYFWNDWPEYRSALIDWLMNLATSDTFTSEERDRLKNQVGKFAIHHAQERGEFGFLYDVVAKWAGVDTTLPDAAKLLEQAATTSGIASAVRDRTRQWAKKGDSALRRVVAELCASPTFALEYPRLVTTRLVHLMERRQAGDEDSALDAALERASRLLVTEAHQSNAVLARLSTDARAEQLAQRKRAVRLFLSVAQARVKENAEPALIPKADGPESSRKALVALWASTLRVLKHDESVIQPAFNAWMDACAPTEMEREVISVFRNAIADRWEEAGEADHVLARLSGRWKAVTSLPLVRATELDQRLLAASRDAMFEITRQTFPDQRFERG</sequence>
<evidence type="ECO:0000313" key="2">
    <source>
        <dbReference type="EMBL" id="MQM24630.1"/>
    </source>
</evidence>
<proteinExistence type="predicted"/>
<feature type="compositionally biased region" description="Acidic residues" evidence="1">
    <location>
        <begin position="87"/>
        <end position="98"/>
    </location>
</feature>
<organism evidence="2 3">
    <name type="scientific">Glycomyces albidus</name>
    <dbReference type="NCBI Taxonomy" id="2656774"/>
    <lineage>
        <taxon>Bacteria</taxon>
        <taxon>Bacillati</taxon>
        <taxon>Actinomycetota</taxon>
        <taxon>Actinomycetes</taxon>
        <taxon>Glycomycetales</taxon>
        <taxon>Glycomycetaceae</taxon>
        <taxon>Glycomyces</taxon>
    </lineage>
</organism>
<dbReference type="RefSeq" id="WP_153023830.1">
    <property type="nucleotide sequence ID" value="NZ_WIAO01000003.1"/>
</dbReference>
<dbReference type="EMBL" id="WIAO01000003">
    <property type="protein sequence ID" value="MQM24630.1"/>
    <property type="molecule type" value="Genomic_DNA"/>
</dbReference>
<keyword evidence="3" id="KW-1185">Reference proteome</keyword>
<evidence type="ECO:0000313" key="3">
    <source>
        <dbReference type="Proteomes" id="UP000477750"/>
    </source>
</evidence>
<accession>A0A6L5G4S2</accession>
<evidence type="ECO:0000256" key="1">
    <source>
        <dbReference type="SAM" id="MobiDB-lite"/>
    </source>
</evidence>
<feature type="region of interest" description="Disordered" evidence="1">
    <location>
        <begin position="1"/>
        <end position="112"/>
    </location>
</feature>
<feature type="compositionally biased region" description="Low complexity" evidence="1">
    <location>
        <begin position="311"/>
        <end position="322"/>
    </location>
</feature>
<name>A0A6L5G4S2_9ACTN</name>
<feature type="compositionally biased region" description="Basic and acidic residues" evidence="1">
    <location>
        <begin position="1"/>
        <end position="22"/>
    </location>
</feature>
<dbReference type="AlphaFoldDB" id="A0A6L5G4S2"/>